<sequence length="151" mass="17251">MMTKKITWRDWLPDWKSLGKIVFYVALLYVLQVFVILPFMTYVIDSDFLSPRGAFEPVSGDAKQGAQLQCSNYFRQEMTTERVEFPLGGTKVWGMGDGRFLVKARAIVTDDAELAHKINYACYVKFEGGDAFEAGNWTLRGLDWRDANTTE</sequence>
<reference evidence="3" key="1">
    <citation type="journal article" date="2024" name="Int. J. Syst. Evol. Microbiol.">
        <title>Methylomarinovum tepidoasis sp. nov., a moderately thermophilic methanotroph of the family Methylothermaceae isolated from a deep-sea hydrothermal field.</title>
        <authorList>
            <person name="Hirayama H."/>
            <person name="Takaki Y."/>
            <person name="Abe M."/>
            <person name="Miyazaki M."/>
            <person name="Uematsu K."/>
            <person name="Matsui Y."/>
            <person name="Takai K."/>
        </authorList>
    </citation>
    <scope>NUCLEOTIDE SEQUENCE [LARGE SCALE GENOMIC DNA]</scope>
    <source>
        <strain evidence="3">IT-9</strain>
    </source>
</reference>
<accession>A0AAU9C1A3</accession>
<evidence type="ECO:0000256" key="1">
    <source>
        <dbReference type="SAM" id="Phobius"/>
    </source>
</evidence>
<keyword evidence="1" id="KW-0472">Membrane</keyword>
<keyword evidence="1" id="KW-0812">Transmembrane</keyword>
<organism evidence="2 3">
    <name type="scientific">Methylomarinovum caldicuralii</name>
    <dbReference type="NCBI Taxonomy" id="438856"/>
    <lineage>
        <taxon>Bacteria</taxon>
        <taxon>Pseudomonadati</taxon>
        <taxon>Pseudomonadota</taxon>
        <taxon>Gammaproteobacteria</taxon>
        <taxon>Methylococcales</taxon>
        <taxon>Methylothermaceae</taxon>
        <taxon>Methylomarinovum</taxon>
    </lineage>
</organism>
<proteinExistence type="predicted"/>
<evidence type="ECO:0000313" key="3">
    <source>
        <dbReference type="Proteomes" id="UP001321825"/>
    </source>
</evidence>
<keyword evidence="1" id="KW-1133">Transmembrane helix</keyword>
<dbReference type="RefSeq" id="WP_317704880.1">
    <property type="nucleotide sequence ID" value="NZ_AP024714.1"/>
</dbReference>
<dbReference type="Proteomes" id="UP001321825">
    <property type="component" value="Chromosome"/>
</dbReference>
<feature type="transmembrane region" description="Helical" evidence="1">
    <location>
        <begin position="21"/>
        <end position="44"/>
    </location>
</feature>
<protein>
    <submittedName>
        <fullName evidence="2">Uncharacterized protein</fullName>
    </submittedName>
</protein>
<gene>
    <name evidence="2" type="ORF">MIT9_P2066</name>
</gene>
<name>A0AAU9C1A3_9GAMM</name>
<dbReference type="KEGG" id="mcau:MIT9_P2066"/>
<evidence type="ECO:0000313" key="2">
    <source>
        <dbReference type="EMBL" id="BCX82480.1"/>
    </source>
</evidence>
<keyword evidence="3" id="KW-1185">Reference proteome</keyword>
<dbReference type="EMBL" id="AP024714">
    <property type="protein sequence ID" value="BCX82480.1"/>
    <property type="molecule type" value="Genomic_DNA"/>
</dbReference>
<dbReference type="AlphaFoldDB" id="A0AAU9C1A3"/>